<dbReference type="Gene3D" id="1.10.287.630">
    <property type="entry name" value="Helix hairpin bin"/>
    <property type="match status" value="1"/>
</dbReference>
<dbReference type="SUPFAM" id="SSF81324">
    <property type="entry name" value="Voltage-gated potassium channels"/>
    <property type="match status" value="1"/>
</dbReference>
<feature type="transmembrane region" description="Helical" evidence="8">
    <location>
        <begin position="516"/>
        <end position="536"/>
    </location>
</feature>
<reference evidence="11" key="1">
    <citation type="journal article" date="2006" name="PLoS Biol.">
        <title>Macronuclear genome sequence of the ciliate Tetrahymena thermophila, a model eukaryote.</title>
        <authorList>
            <person name="Eisen J.A."/>
            <person name="Coyne R.S."/>
            <person name="Wu M."/>
            <person name="Wu D."/>
            <person name="Thiagarajan M."/>
            <person name="Wortman J.R."/>
            <person name="Badger J.H."/>
            <person name="Ren Q."/>
            <person name="Amedeo P."/>
            <person name="Jones K.M."/>
            <person name="Tallon L.J."/>
            <person name="Delcher A.L."/>
            <person name="Salzberg S.L."/>
            <person name="Silva J.C."/>
            <person name="Haas B.J."/>
            <person name="Majoros W.H."/>
            <person name="Farzad M."/>
            <person name="Carlton J.M."/>
            <person name="Smith R.K. Jr."/>
            <person name="Garg J."/>
            <person name="Pearlman R.E."/>
            <person name="Karrer K.M."/>
            <person name="Sun L."/>
            <person name="Manning G."/>
            <person name="Elde N.C."/>
            <person name="Turkewitz A.P."/>
            <person name="Asai D.J."/>
            <person name="Wilkes D.E."/>
            <person name="Wang Y."/>
            <person name="Cai H."/>
            <person name="Collins K."/>
            <person name="Stewart B.A."/>
            <person name="Lee S.R."/>
            <person name="Wilamowska K."/>
            <person name="Weinberg Z."/>
            <person name="Ruzzo W.L."/>
            <person name="Wloga D."/>
            <person name="Gaertig J."/>
            <person name="Frankel J."/>
            <person name="Tsao C.-C."/>
            <person name="Gorovsky M.A."/>
            <person name="Keeling P.J."/>
            <person name="Waller R.F."/>
            <person name="Patron N.J."/>
            <person name="Cherry J.M."/>
            <person name="Stover N.A."/>
            <person name="Krieger C.J."/>
            <person name="del Toro C."/>
            <person name="Ryder H.F."/>
            <person name="Williamson S.C."/>
            <person name="Barbeau R.A."/>
            <person name="Hamilton E.P."/>
            <person name="Orias E."/>
        </authorList>
    </citation>
    <scope>NUCLEOTIDE SEQUENCE [LARGE SCALE GENOMIC DNA]</scope>
    <source>
        <strain evidence="11">SB210</strain>
    </source>
</reference>
<dbReference type="InParanoid" id="I7LT02"/>
<dbReference type="GO" id="GO:0098855">
    <property type="term" value="C:HCN channel complex"/>
    <property type="evidence" value="ECO:0007669"/>
    <property type="project" value="TreeGrafter"/>
</dbReference>
<dbReference type="InterPro" id="IPR014710">
    <property type="entry name" value="RmlC-like_jellyroll"/>
</dbReference>
<dbReference type="SMART" id="SM00100">
    <property type="entry name" value="cNMP"/>
    <property type="match status" value="1"/>
</dbReference>
<dbReference type="eggNOG" id="KOG0500">
    <property type="taxonomic scope" value="Eukaryota"/>
</dbReference>
<evidence type="ECO:0000256" key="1">
    <source>
        <dbReference type="ARBA" id="ARBA00004141"/>
    </source>
</evidence>
<keyword evidence="2" id="KW-0813">Transport</keyword>
<keyword evidence="3 8" id="KW-0812">Transmembrane</keyword>
<protein>
    <submittedName>
        <fullName evidence="10">Cation channel family protein</fullName>
    </submittedName>
</protein>
<dbReference type="GO" id="GO:0005249">
    <property type="term" value="F:voltage-gated potassium channel activity"/>
    <property type="evidence" value="ECO:0007669"/>
    <property type="project" value="TreeGrafter"/>
</dbReference>
<dbReference type="GO" id="GO:0035725">
    <property type="term" value="P:sodium ion transmembrane transport"/>
    <property type="evidence" value="ECO:0007669"/>
    <property type="project" value="TreeGrafter"/>
</dbReference>
<feature type="transmembrane region" description="Helical" evidence="8">
    <location>
        <begin position="561"/>
        <end position="578"/>
    </location>
</feature>
<dbReference type="EMBL" id="GG662440">
    <property type="protein sequence ID" value="EAR83995.2"/>
    <property type="molecule type" value="Genomic_DNA"/>
</dbReference>
<feature type="domain" description="Cyclic nucleotide-binding" evidence="9">
    <location>
        <begin position="696"/>
        <end position="797"/>
    </location>
</feature>
<dbReference type="KEGG" id="tet:TTHERM_00760420"/>
<keyword evidence="11" id="KW-1185">Reference proteome</keyword>
<feature type="compositionally biased region" description="Low complexity" evidence="7">
    <location>
        <begin position="855"/>
        <end position="871"/>
    </location>
</feature>
<evidence type="ECO:0000256" key="7">
    <source>
        <dbReference type="SAM" id="MobiDB-lite"/>
    </source>
</evidence>
<dbReference type="GO" id="GO:0003254">
    <property type="term" value="P:regulation of membrane depolarization"/>
    <property type="evidence" value="ECO:0007669"/>
    <property type="project" value="TreeGrafter"/>
</dbReference>
<sequence>MDKLPTDEDNNNLAQNMIAQNSMVHNFLNNQSQAKCLGDSSLLYPQSLNNFDKQLYMKQNSKKQNVDLSESQQQFYQYKKASYPNLIFDPRRTSHFQSDIKFHRQSDYLQSSRSINLESIEDFQRFNIDIANKSQYSIKMKAHSIINQSKYQIQSMNQAKQYSSKVETLCSQNKQNQDLYVKNKIQAKQVNSQVNQNDKRKEKKKVIIVSKENKTSRTSIEKQKQQNGQNLLQKFLQIRIKTEENNNSIRFDKGIQIIKRILPNKYNFRFRVEQKVKQFIEQLNLYHSNRNLKSIYSSITKIIGDKSSYYENQLCNSTKSKNQSNFCNSDKIQYQLAGYFYKKFCCIMNKNLNLPLIMPANPYLLVWDSLYLVIINSFLYIYSIYCFFGSQTKDKHLGVFCYVIFFTLAIDRVIQFNTAFYEKDVIIQKRQKIIERNVFSFEFLIDLLVTIVIFFKLLNQDLDSMTYNPANQILTYFINCFVFLLIYRNLEKKKNLSDVITIEQNQKHLYRLFTQLFNVFLIAHISAICMWILYLVEEYYQINNNWVNQANIQNQAFYEQYFYSLYWSITTLTTVGYGDIHIQNYQEAIFISFVMILFSCVFAYSVSNIGVILQEIQKNSRQLQERLSIIQKFMNRKNINSSLKSRVKFYLNFLASEQKNRDKNEEDIVLGLLSNKLRNEIIEEINYKIINKYSLFMVNFQSKVIKEVVYLMEEIIVAPNEIIFKQNDSEDQSIYFIQSGDVEIFVADNLGQTQKVLAQITSDSVFGEISFFSGLPRTASARSLNLSTIYKINRQKFICFLQNYPEDFQRYKMIQESEVQRNKQVCKNLKQKYRYYNSKTQLLYQQNEDDDSDQLSDTSNDDSQTSMQSSSYSIYQRNMTMANPIKRPSQKQNNEINNDKKLKKQISKSLLVQNQNQDFENKKLKRNYSKNQLPELNDQQNIDQQHQNEIYCQSQQMCQINNDCNLGVETNLYKSSKQIIDHDSDIKQSNQKSQNSLSSIYTEQKCKDKHQDDYIHNDIQNCNETNEVAFTKHNQDGKTLKGIHFSEIDAQSTNELEKQIFYQKRLKTKENDILYPNNLGQISSQINLFAQKIQNNYQLNPRKNILLNSLSKTEAFIQLKQIEQFDSMKIFKRFFPHNNFDKVLKKLKQVNNQQIMQSLFASKDYQIQPTYASYGIFVFRSKLPIKFN</sequence>
<dbReference type="Proteomes" id="UP000009168">
    <property type="component" value="Unassembled WGS sequence"/>
</dbReference>
<dbReference type="Gene3D" id="2.60.120.10">
    <property type="entry name" value="Jelly Rolls"/>
    <property type="match status" value="1"/>
</dbReference>
<evidence type="ECO:0000256" key="5">
    <source>
        <dbReference type="ARBA" id="ARBA00023065"/>
    </source>
</evidence>
<keyword evidence="4 8" id="KW-1133">Transmembrane helix</keyword>
<evidence type="ECO:0000313" key="10">
    <source>
        <dbReference type="EMBL" id="EAR83995.2"/>
    </source>
</evidence>
<feature type="transmembrane region" description="Helical" evidence="8">
    <location>
        <begin position="470"/>
        <end position="487"/>
    </location>
</feature>
<dbReference type="GeneID" id="7825039"/>
<dbReference type="PANTHER" id="PTHR45689:SF5">
    <property type="entry name" value="I[[H]] CHANNEL, ISOFORM E"/>
    <property type="match status" value="1"/>
</dbReference>
<feature type="transmembrane region" description="Helical" evidence="8">
    <location>
        <begin position="364"/>
        <end position="385"/>
    </location>
</feature>
<evidence type="ECO:0000256" key="2">
    <source>
        <dbReference type="ARBA" id="ARBA00022448"/>
    </source>
</evidence>
<evidence type="ECO:0000313" key="11">
    <source>
        <dbReference type="Proteomes" id="UP000009168"/>
    </source>
</evidence>
<dbReference type="AlphaFoldDB" id="I7LT02"/>
<accession>I7LT02</accession>
<feature type="transmembrane region" description="Helical" evidence="8">
    <location>
        <begin position="590"/>
        <end position="613"/>
    </location>
</feature>
<dbReference type="PANTHER" id="PTHR45689">
    <property type="entry name" value="I[[H]] CHANNEL, ISOFORM E"/>
    <property type="match status" value="1"/>
</dbReference>
<comment type="subcellular location">
    <subcellularLocation>
        <location evidence="1">Membrane</location>
        <topology evidence="1">Multi-pass membrane protein</topology>
    </subcellularLocation>
</comment>
<evidence type="ECO:0000256" key="4">
    <source>
        <dbReference type="ARBA" id="ARBA00022989"/>
    </source>
</evidence>
<gene>
    <name evidence="10" type="ORF">TTHERM_00760420</name>
</gene>
<feature type="region of interest" description="Disordered" evidence="7">
    <location>
        <begin position="847"/>
        <end position="871"/>
    </location>
</feature>
<proteinExistence type="predicted"/>
<keyword evidence="6 8" id="KW-0472">Membrane</keyword>
<name>I7LT02_TETTS</name>
<dbReference type="Pfam" id="PF00520">
    <property type="entry name" value="Ion_trans"/>
    <property type="match status" value="1"/>
</dbReference>
<organism evidence="10 11">
    <name type="scientific">Tetrahymena thermophila (strain SB210)</name>
    <dbReference type="NCBI Taxonomy" id="312017"/>
    <lineage>
        <taxon>Eukaryota</taxon>
        <taxon>Sar</taxon>
        <taxon>Alveolata</taxon>
        <taxon>Ciliophora</taxon>
        <taxon>Intramacronucleata</taxon>
        <taxon>Oligohymenophorea</taxon>
        <taxon>Hymenostomatida</taxon>
        <taxon>Tetrahymenina</taxon>
        <taxon>Tetrahymenidae</taxon>
        <taxon>Tetrahymena</taxon>
    </lineage>
</organism>
<dbReference type="SUPFAM" id="SSF51206">
    <property type="entry name" value="cAMP-binding domain-like"/>
    <property type="match status" value="1"/>
</dbReference>
<dbReference type="InterPro" id="IPR018490">
    <property type="entry name" value="cNMP-bd_dom_sf"/>
</dbReference>
<evidence type="ECO:0000256" key="3">
    <source>
        <dbReference type="ARBA" id="ARBA00022692"/>
    </source>
</evidence>
<dbReference type="InterPro" id="IPR051413">
    <property type="entry name" value="K/Na_HCN_channel"/>
</dbReference>
<dbReference type="CDD" id="cd00038">
    <property type="entry name" value="CAP_ED"/>
    <property type="match status" value="1"/>
</dbReference>
<feature type="transmembrane region" description="Helical" evidence="8">
    <location>
        <begin position="438"/>
        <end position="458"/>
    </location>
</feature>
<evidence type="ECO:0000256" key="8">
    <source>
        <dbReference type="SAM" id="Phobius"/>
    </source>
</evidence>
<evidence type="ECO:0000259" key="9">
    <source>
        <dbReference type="PROSITE" id="PS50042"/>
    </source>
</evidence>
<dbReference type="Gene3D" id="1.10.287.70">
    <property type="match status" value="1"/>
</dbReference>
<dbReference type="Pfam" id="PF00027">
    <property type="entry name" value="cNMP_binding"/>
    <property type="match status" value="1"/>
</dbReference>
<dbReference type="PROSITE" id="PS50042">
    <property type="entry name" value="CNMP_BINDING_3"/>
    <property type="match status" value="1"/>
</dbReference>
<dbReference type="OrthoDB" id="291441at2759"/>
<dbReference type="InterPro" id="IPR005821">
    <property type="entry name" value="Ion_trans_dom"/>
</dbReference>
<keyword evidence="5" id="KW-0406">Ion transport</keyword>
<evidence type="ECO:0000256" key="6">
    <source>
        <dbReference type="ARBA" id="ARBA00023136"/>
    </source>
</evidence>
<dbReference type="RefSeq" id="XP_001031658.2">
    <property type="nucleotide sequence ID" value="XM_001031658.2"/>
</dbReference>
<dbReference type="InterPro" id="IPR000595">
    <property type="entry name" value="cNMP-bd_dom"/>
</dbReference>